<dbReference type="Proteomes" id="UP001320715">
    <property type="component" value="Unassembled WGS sequence"/>
</dbReference>
<keyword evidence="2" id="KW-1185">Reference proteome</keyword>
<name>A0ABT1CQP0_9HYPH</name>
<proteinExistence type="predicted"/>
<evidence type="ECO:0000313" key="1">
    <source>
        <dbReference type="EMBL" id="MCO6407926.1"/>
    </source>
</evidence>
<accession>A0ABT1CQP0</accession>
<gene>
    <name evidence="1" type="ORF">GTW23_07025</name>
</gene>
<protein>
    <submittedName>
        <fullName evidence="1">Uncharacterized protein</fullName>
    </submittedName>
</protein>
<evidence type="ECO:0000313" key="2">
    <source>
        <dbReference type="Proteomes" id="UP001320715"/>
    </source>
</evidence>
<sequence>MIDLRPDVVFVIDGSLWRDFLALRDECGDALTNRFYEECVWRTRRAIRAGDPKLALHWQRVRRFAEAYSVSWVSAVEVDGELIREVPKSSALRYPEDNALKRIEIGAELA</sequence>
<comment type="caution">
    <text evidence="1">The sequence shown here is derived from an EMBL/GenBank/DDBJ whole genome shotgun (WGS) entry which is preliminary data.</text>
</comment>
<organism evidence="1 2">
    <name type="scientific">Hoeflea alexandrii</name>
    <dbReference type="NCBI Taxonomy" id="288436"/>
    <lineage>
        <taxon>Bacteria</taxon>
        <taxon>Pseudomonadati</taxon>
        <taxon>Pseudomonadota</taxon>
        <taxon>Alphaproteobacteria</taxon>
        <taxon>Hyphomicrobiales</taxon>
        <taxon>Rhizobiaceae</taxon>
        <taxon>Hoeflea</taxon>
    </lineage>
</organism>
<dbReference type="EMBL" id="JAAAML010000001">
    <property type="protein sequence ID" value="MCO6407926.1"/>
    <property type="molecule type" value="Genomic_DNA"/>
</dbReference>
<reference evidence="1 2" key="1">
    <citation type="submission" date="2020-01" db="EMBL/GenBank/DDBJ databases">
        <title>Genomes of bacteria type strains.</title>
        <authorList>
            <person name="Chen J."/>
            <person name="Zhu S."/>
            <person name="Yang J."/>
        </authorList>
    </citation>
    <scope>NUCLEOTIDE SEQUENCE [LARGE SCALE GENOMIC DNA]</scope>
    <source>
        <strain evidence="1 2">DSM 16655</strain>
    </source>
</reference>
<dbReference type="RefSeq" id="WP_252915201.1">
    <property type="nucleotide sequence ID" value="NZ_JAAAML010000001.1"/>
</dbReference>